<dbReference type="GO" id="GO:0016616">
    <property type="term" value="F:oxidoreductase activity, acting on the CH-OH group of donors, NAD or NADP as acceptor"/>
    <property type="evidence" value="ECO:0007669"/>
    <property type="project" value="InterPro"/>
</dbReference>
<protein>
    <recommendedName>
        <fullName evidence="6">Enoyl reductase (ER) domain-containing protein</fullName>
    </recommendedName>
</protein>
<evidence type="ECO:0000256" key="2">
    <source>
        <dbReference type="ARBA" id="ARBA00022723"/>
    </source>
</evidence>
<organism evidence="7 8">
    <name type="scientific">Aspergillus nanangensis</name>
    <dbReference type="NCBI Taxonomy" id="2582783"/>
    <lineage>
        <taxon>Eukaryota</taxon>
        <taxon>Fungi</taxon>
        <taxon>Dikarya</taxon>
        <taxon>Ascomycota</taxon>
        <taxon>Pezizomycotina</taxon>
        <taxon>Eurotiomycetes</taxon>
        <taxon>Eurotiomycetidae</taxon>
        <taxon>Eurotiales</taxon>
        <taxon>Aspergillaceae</taxon>
        <taxon>Aspergillus</taxon>
        <taxon>Aspergillus subgen. Circumdati</taxon>
    </lineage>
</organism>
<evidence type="ECO:0000256" key="5">
    <source>
        <dbReference type="RuleBase" id="RU361277"/>
    </source>
</evidence>
<dbReference type="SMART" id="SM00829">
    <property type="entry name" value="PKS_ER"/>
    <property type="match status" value="1"/>
</dbReference>
<dbReference type="InterPro" id="IPR036291">
    <property type="entry name" value="NAD(P)-bd_dom_sf"/>
</dbReference>
<dbReference type="SUPFAM" id="SSF50129">
    <property type="entry name" value="GroES-like"/>
    <property type="match status" value="1"/>
</dbReference>
<gene>
    <name evidence="7" type="ORF">FE257_008936</name>
</gene>
<accession>A0AAD4GYP7</accession>
<dbReference type="Pfam" id="PF00107">
    <property type="entry name" value="ADH_zinc_N"/>
    <property type="match status" value="1"/>
</dbReference>
<evidence type="ECO:0000313" key="7">
    <source>
        <dbReference type="EMBL" id="KAF9893965.1"/>
    </source>
</evidence>
<keyword evidence="2 5" id="KW-0479">Metal-binding</keyword>
<dbReference type="InterPro" id="IPR013154">
    <property type="entry name" value="ADH-like_N"/>
</dbReference>
<feature type="domain" description="Enoyl reductase (ER)" evidence="6">
    <location>
        <begin position="19"/>
        <end position="332"/>
    </location>
</feature>
<dbReference type="PROSITE" id="PS00059">
    <property type="entry name" value="ADH_ZINC"/>
    <property type="match status" value="1"/>
</dbReference>
<keyword evidence="3 5" id="KW-0862">Zinc</keyword>
<dbReference type="Gene3D" id="3.90.180.10">
    <property type="entry name" value="Medium-chain alcohol dehydrogenases, catalytic domain"/>
    <property type="match status" value="2"/>
</dbReference>
<evidence type="ECO:0000256" key="1">
    <source>
        <dbReference type="ARBA" id="ARBA00001947"/>
    </source>
</evidence>
<dbReference type="AlphaFoldDB" id="A0AAD4GYP7"/>
<keyword evidence="8" id="KW-1185">Reference proteome</keyword>
<dbReference type="InterPro" id="IPR047109">
    <property type="entry name" value="CAD-like"/>
</dbReference>
<reference evidence="7" key="1">
    <citation type="journal article" date="2019" name="Beilstein J. Org. Chem.">
        <title>Nanangenines: drimane sesquiterpenoids as the dominant metabolite cohort of a novel Australian fungus, Aspergillus nanangensis.</title>
        <authorList>
            <person name="Lacey H.J."/>
            <person name="Gilchrist C.L.M."/>
            <person name="Crombie A."/>
            <person name="Kalaitzis J.A."/>
            <person name="Vuong D."/>
            <person name="Rutledge P.J."/>
            <person name="Turner P."/>
            <person name="Pitt J.I."/>
            <person name="Lacey E."/>
            <person name="Chooi Y.H."/>
            <person name="Piggott A.M."/>
        </authorList>
    </citation>
    <scope>NUCLEOTIDE SEQUENCE</scope>
    <source>
        <strain evidence="7">MST-FP2251</strain>
    </source>
</reference>
<dbReference type="CDD" id="cd05283">
    <property type="entry name" value="CAD1"/>
    <property type="match status" value="1"/>
</dbReference>
<dbReference type="EMBL" id="VCAU01000005">
    <property type="protein sequence ID" value="KAF9893965.1"/>
    <property type="molecule type" value="Genomic_DNA"/>
</dbReference>
<dbReference type="InterPro" id="IPR002328">
    <property type="entry name" value="ADH_Zn_CS"/>
</dbReference>
<evidence type="ECO:0000256" key="3">
    <source>
        <dbReference type="ARBA" id="ARBA00022833"/>
    </source>
</evidence>
<evidence type="ECO:0000256" key="4">
    <source>
        <dbReference type="ARBA" id="ARBA00023002"/>
    </source>
</evidence>
<dbReference type="SUPFAM" id="SSF51735">
    <property type="entry name" value="NAD(P)-binding Rossmann-fold domains"/>
    <property type="match status" value="1"/>
</dbReference>
<keyword evidence="4" id="KW-0560">Oxidoreductase</keyword>
<dbReference type="InterPro" id="IPR013149">
    <property type="entry name" value="ADH-like_C"/>
</dbReference>
<dbReference type="Pfam" id="PF08240">
    <property type="entry name" value="ADH_N"/>
    <property type="match status" value="1"/>
</dbReference>
<evidence type="ECO:0000313" key="8">
    <source>
        <dbReference type="Proteomes" id="UP001194746"/>
    </source>
</evidence>
<sequence>MTSNLNPQFEGWLGHDPTSADGTMTWGPYTPKAWDETDIDIRITHCSVCSSDLSTLRSSWSPAEYPCCVGHEIVGVAIRVGSAVTNGISVGDRVAVGPQSDACLGRRGVCQECASGRENYCHVHLTGTYNGRYLSGEKSFGGFGRYHRAPSHFVFKVPNELPSAHVAPMMCAGVTTYSALTRNGCGPGKNVGIIGIGGLGHFAILWAKALGAEKVVAISRRSNKRQDAVHLGADEYVATEEDAEWAKTHNMTLDLLICLPSDKFPPFRAGLLASRSAKVAGSFIGAPHEIRQMLQLAVDKNVVPWVTERPMKEANAAIVDMAKGKPRYRYVLVNEED</sequence>
<reference evidence="7" key="2">
    <citation type="submission" date="2020-02" db="EMBL/GenBank/DDBJ databases">
        <authorList>
            <person name="Gilchrist C.L.M."/>
            <person name="Chooi Y.-H."/>
        </authorList>
    </citation>
    <scope>NUCLEOTIDE SEQUENCE</scope>
    <source>
        <strain evidence="7">MST-FP2251</strain>
    </source>
</reference>
<comment type="similarity">
    <text evidence="5">Belongs to the zinc-containing alcohol dehydrogenase family.</text>
</comment>
<comment type="cofactor">
    <cofactor evidence="1 5">
        <name>Zn(2+)</name>
        <dbReference type="ChEBI" id="CHEBI:29105"/>
    </cofactor>
</comment>
<name>A0AAD4GYP7_ASPNN</name>
<proteinExistence type="inferred from homology"/>
<comment type="caution">
    <text evidence="7">The sequence shown here is derived from an EMBL/GenBank/DDBJ whole genome shotgun (WGS) entry which is preliminary data.</text>
</comment>
<dbReference type="Proteomes" id="UP001194746">
    <property type="component" value="Unassembled WGS sequence"/>
</dbReference>
<evidence type="ECO:0000259" key="6">
    <source>
        <dbReference type="SMART" id="SM00829"/>
    </source>
</evidence>
<dbReference type="Gene3D" id="3.40.50.720">
    <property type="entry name" value="NAD(P)-binding Rossmann-like Domain"/>
    <property type="match status" value="2"/>
</dbReference>
<dbReference type="FunFam" id="3.40.50.720:FF:000022">
    <property type="entry name" value="Cinnamyl alcohol dehydrogenase"/>
    <property type="match status" value="1"/>
</dbReference>
<dbReference type="InterPro" id="IPR011032">
    <property type="entry name" value="GroES-like_sf"/>
</dbReference>
<dbReference type="PANTHER" id="PTHR42683">
    <property type="entry name" value="ALDEHYDE REDUCTASE"/>
    <property type="match status" value="1"/>
</dbReference>
<dbReference type="GO" id="GO:0008270">
    <property type="term" value="F:zinc ion binding"/>
    <property type="evidence" value="ECO:0007669"/>
    <property type="project" value="InterPro"/>
</dbReference>
<dbReference type="InterPro" id="IPR020843">
    <property type="entry name" value="ER"/>
</dbReference>